<dbReference type="AlphaFoldDB" id="A0AAD4PZJ2"/>
<feature type="signal peptide" evidence="1">
    <location>
        <begin position="1"/>
        <end position="19"/>
    </location>
</feature>
<proteinExistence type="predicted"/>
<name>A0AAD4PZJ2_9EURO</name>
<comment type="caution">
    <text evidence="2">The sequence shown here is derived from an EMBL/GenBank/DDBJ whole genome shotgun (WGS) entry which is preliminary data.</text>
</comment>
<evidence type="ECO:0000313" key="2">
    <source>
        <dbReference type="EMBL" id="KAH8703053.1"/>
    </source>
</evidence>
<keyword evidence="1" id="KW-0732">Signal</keyword>
<dbReference type="Proteomes" id="UP001201262">
    <property type="component" value="Unassembled WGS sequence"/>
</dbReference>
<reference evidence="2" key="1">
    <citation type="submission" date="2021-12" db="EMBL/GenBank/DDBJ databases">
        <title>Convergent genome expansion in fungi linked to evolution of root-endophyte symbiosis.</title>
        <authorList>
            <consortium name="DOE Joint Genome Institute"/>
            <person name="Ke Y.-H."/>
            <person name="Bonito G."/>
            <person name="Liao H.-L."/>
            <person name="Looney B."/>
            <person name="Rojas-Flechas A."/>
            <person name="Nash J."/>
            <person name="Hameed K."/>
            <person name="Schadt C."/>
            <person name="Martin F."/>
            <person name="Crous P.W."/>
            <person name="Miettinen O."/>
            <person name="Magnuson J.K."/>
            <person name="Labbe J."/>
            <person name="Jacobson D."/>
            <person name="Doktycz M.J."/>
            <person name="Veneault-Fourrey C."/>
            <person name="Kuo A."/>
            <person name="Mondo S."/>
            <person name="Calhoun S."/>
            <person name="Riley R."/>
            <person name="Ohm R."/>
            <person name="LaButti K."/>
            <person name="Andreopoulos B."/>
            <person name="Pangilinan J."/>
            <person name="Nolan M."/>
            <person name="Tritt A."/>
            <person name="Clum A."/>
            <person name="Lipzen A."/>
            <person name="Daum C."/>
            <person name="Barry K."/>
            <person name="Grigoriev I.V."/>
            <person name="Vilgalys R."/>
        </authorList>
    </citation>
    <scope>NUCLEOTIDE SEQUENCE</scope>
    <source>
        <strain evidence="2">PMI_201</strain>
    </source>
</reference>
<dbReference type="GeneID" id="70245311"/>
<organism evidence="2 3">
    <name type="scientific">Talaromyces proteolyticus</name>
    <dbReference type="NCBI Taxonomy" id="1131652"/>
    <lineage>
        <taxon>Eukaryota</taxon>
        <taxon>Fungi</taxon>
        <taxon>Dikarya</taxon>
        <taxon>Ascomycota</taxon>
        <taxon>Pezizomycotina</taxon>
        <taxon>Eurotiomycetes</taxon>
        <taxon>Eurotiomycetidae</taxon>
        <taxon>Eurotiales</taxon>
        <taxon>Trichocomaceae</taxon>
        <taxon>Talaromyces</taxon>
        <taxon>Talaromyces sect. Bacilispori</taxon>
    </lineage>
</organism>
<sequence length="100" mass="10696">MVGFSILSSLFAITMVAQSSSGLVRRQISTCAGVGSICRVDHNTILNSTGYDYTLDGDICSCPTRQVCNPVFINDDSGTQYDMFYRVAYGGTGGIFVCQG</sequence>
<protein>
    <submittedName>
        <fullName evidence="2">Uncharacterized protein</fullName>
    </submittedName>
</protein>
<keyword evidence="3" id="KW-1185">Reference proteome</keyword>
<evidence type="ECO:0000313" key="3">
    <source>
        <dbReference type="Proteomes" id="UP001201262"/>
    </source>
</evidence>
<evidence type="ECO:0000256" key="1">
    <source>
        <dbReference type="SAM" id="SignalP"/>
    </source>
</evidence>
<feature type="chain" id="PRO_5042235857" evidence="1">
    <location>
        <begin position="20"/>
        <end position="100"/>
    </location>
</feature>
<dbReference type="EMBL" id="JAJTJA010000002">
    <property type="protein sequence ID" value="KAH8703053.1"/>
    <property type="molecule type" value="Genomic_DNA"/>
</dbReference>
<gene>
    <name evidence="2" type="ORF">BGW36DRAFT_368742</name>
</gene>
<accession>A0AAD4PZJ2</accession>
<dbReference type="RefSeq" id="XP_046076071.1">
    <property type="nucleotide sequence ID" value="XM_046215024.1"/>
</dbReference>